<dbReference type="AlphaFoldDB" id="A0A2T2WZJ5"/>
<evidence type="ECO:0000313" key="1">
    <source>
        <dbReference type="EMBL" id="PSR27655.1"/>
    </source>
</evidence>
<name>A0A2T2WZJ5_SULTH</name>
<gene>
    <name evidence="1" type="ORF">C7B47_07390</name>
</gene>
<protein>
    <submittedName>
        <fullName evidence="1">Uncharacterized protein</fullName>
    </submittedName>
</protein>
<reference evidence="1 2" key="1">
    <citation type="journal article" date="2014" name="BMC Genomics">
        <title>Comparison of environmental and isolate Sulfobacillus genomes reveals diverse carbon, sulfur, nitrogen, and hydrogen metabolisms.</title>
        <authorList>
            <person name="Justice N.B."/>
            <person name="Norman A."/>
            <person name="Brown C.T."/>
            <person name="Singh A."/>
            <person name="Thomas B.C."/>
            <person name="Banfield J.F."/>
        </authorList>
    </citation>
    <scope>NUCLEOTIDE SEQUENCE [LARGE SCALE GENOMIC DNA]</scope>
    <source>
        <strain evidence="1">AMDSBA5</strain>
    </source>
</reference>
<organism evidence="1 2">
    <name type="scientific">Sulfobacillus thermosulfidooxidans</name>
    <dbReference type="NCBI Taxonomy" id="28034"/>
    <lineage>
        <taxon>Bacteria</taxon>
        <taxon>Bacillati</taxon>
        <taxon>Bacillota</taxon>
        <taxon>Clostridia</taxon>
        <taxon>Eubacteriales</taxon>
        <taxon>Clostridiales Family XVII. Incertae Sedis</taxon>
        <taxon>Sulfobacillus</taxon>
    </lineage>
</organism>
<dbReference type="EMBL" id="PXYX01000011">
    <property type="protein sequence ID" value="PSR27655.1"/>
    <property type="molecule type" value="Genomic_DNA"/>
</dbReference>
<comment type="caution">
    <text evidence="1">The sequence shown here is derived from an EMBL/GenBank/DDBJ whole genome shotgun (WGS) entry which is preliminary data.</text>
</comment>
<sequence length="159" mass="17492">MTGGQKVLTWLKGMLVGGGAVLVLEMLWLSLAGISIVVPSSMVSAVVAETMSQFKRQDLTANLEEQITPLLNQSMIRLVHTVNIQVDGIPLGINPNNEERLQQQLMHDMNTSMMNYLRGQMDSGQLTQNITRFVLTHPQKLDVTASWGPVSIPVQVTIP</sequence>
<evidence type="ECO:0000313" key="2">
    <source>
        <dbReference type="Proteomes" id="UP000242705"/>
    </source>
</evidence>
<dbReference type="Proteomes" id="UP000242705">
    <property type="component" value="Unassembled WGS sequence"/>
</dbReference>
<proteinExistence type="predicted"/>
<accession>A0A2T2WZJ5</accession>